<evidence type="ECO:0000313" key="2">
    <source>
        <dbReference type="EMBL" id="KAF0515159.1"/>
    </source>
</evidence>
<keyword evidence="3" id="KW-1185">Reference proteome</keyword>
<gene>
    <name evidence="2" type="ORF">F8M41_017370</name>
</gene>
<sequence length="83" mass="8473">MYESLEEWPTMLSSMGRSSSSSSLSSLTIPTLQQAAAKQNLASNSMNIANLMNLGNLSSSVGRASGLNPGSLAGLGATNPAQL</sequence>
<dbReference type="AlphaFoldDB" id="A0A8H4EM83"/>
<name>A0A8H4EM83_GIGMA</name>
<protein>
    <submittedName>
        <fullName evidence="2">Uncharacterized protein</fullName>
    </submittedName>
</protein>
<feature type="compositionally biased region" description="Low complexity" evidence="1">
    <location>
        <begin position="12"/>
        <end position="24"/>
    </location>
</feature>
<evidence type="ECO:0000313" key="3">
    <source>
        <dbReference type="Proteomes" id="UP000439903"/>
    </source>
</evidence>
<reference evidence="2 3" key="1">
    <citation type="journal article" date="2019" name="Environ. Microbiol.">
        <title>At the nexus of three kingdoms: the genome of the mycorrhizal fungus Gigaspora margarita provides insights into plant, endobacterial and fungal interactions.</title>
        <authorList>
            <person name="Venice F."/>
            <person name="Ghignone S."/>
            <person name="Salvioli di Fossalunga A."/>
            <person name="Amselem J."/>
            <person name="Novero M."/>
            <person name="Xianan X."/>
            <person name="Sedzielewska Toro K."/>
            <person name="Morin E."/>
            <person name="Lipzen A."/>
            <person name="Grigoriev I.V."/>
            <person name="Henrissat B."/>
            <person name="Martin F.M."/>
            <person name="Bonfante P."/>
        </authorList>
    </citation>
    <scope>NUCLEOTIDE SEQUENCE [LARGE SCALE GENOMIC DNA]</scope>
    <source>
        <strain evidence="2 3">BEG34</strain>
    </source>
</reference>
<feature type="region of interest" description="Disordered" evidence="1">
    <location>
        <begin position="1"/>
        <end position="24"/>
    </location>
</feature>
<evidence type="ECO:0000256" key="1">
    <source>
        <dbReference type="SAM" id="MobiDB-lite"/>
    </source>
</evidence>
<comment type="caution">
    <text evidence="2">The sequence shown here is derived from an EMBL/GenBank/DDBJ whole genome shotgun (WGS) entry which is preliminary data.</text>
</comment>
<proteinExistence type="predicted"/>
<accession>A0A8H4EM83</accession>
<dbReference type="Proteomes" id="UP000439903">
    <property type="component" value="Unassembled WGS sequence"/>
</dbReference>
<organism evidence="2 3">
    <name type="scientific">Gigaspora margarita</name>
    <dbReference type="NCBI Taxonomy" id="4874"/>
    <lineage>
        <taxon>Eukaryota</taxon>
        <taxon>Fungi</taxon>
        <taxon>Fungi incertae sedis</taxon>
        <taxon>Mucoromycota</taxon>
        <taxon>Glomeromycotina</taxon>
        <taxon>Glomeromycetes</taxon>
        <taxon>Diversisporales</taxon>
        <taxon>Gigasporaceae</taxon>
        <taxon>Gigaspora</taxon>
    </lineage>
</organism>
<dbReference type="EMBL" id="WTPW01000399">
    <property type="protein sequence ID" value="KAF0515159.1"/>
    <property type="molecule type" value="Genomic_DNA"/>
</dbReference>